<dbReference type="Gene3D" id="3.10.450.50">
    <property type="match status" value="1"/>
</dbReference>
<dbReference type="Pfam" id="PF02810">
    <property type="entry name" value="SEC-C"/>
    <property type="match status" value="1"/>
</dbReference>
<dbReference type="AlphaFoldDB" id="A0A8J7FR82"/>
<dbReference type="PANTHER" id="PTHR33747">
    <property type="entry name" value="UPF0225 PROTEIN SCO1677"/>
    <property type="match status" value="1"/>
</dbReference>
<keyword evidence="2" id="KW-1185">Reference proteome</keyword>
<dbReference type="SUPFAM" id="SSF101327">
    <property type="entry name" value="YgfB-like"/>
    <property type="match status" value="1"/>
</dbReference>
<dbReference type="Pfam" id="PF03695">
    <property type="entry name" value="UPF0149"/>
    <property type="match status" value="1"/>
</dbReference>
<dbReference type="Proteomes" id="UP000604481">
    <property type="component" value="Unassembled WGS sequence"/>
</dbReference>
<dbReference type="InterPro" id="IPR011978">
    <property type="entry name" value="YgfB-like"/>
</dbReference>
<dbReference type="SUPFAM" id="SSF103642">
    <property type="entry name" value="Sec-C motif"/>
    <property type="match status" value="1"/>
</dbReference>
<evidence type="ECO:0000313" key="1">
    <source>
        <dbReference type="EMBL" id="MBE9609351.1"/>
    </source>
</evidence>
<dbReference type="RefSeq" id="WP_194115881.1">
    <property type="nucleotide sequence ID" value="NZ_JADFUA010000004.1"/>
</dbReference>
<dbReference type="NCBIfam" id="TIGR02292">
    <property type="entry name" value="ygfB_yecA"/>
    <property type="match status" value="1"/>
</dbReference>
<name>A0A8J7FR82_9NEIS</name>
<dbReference type="InterPro" id="IPR036255">
    <property type="entry name" value="YgfB-like_sf"/>
</dbReference>
<gene>
    <name evidence="1" type="ORF">INR99_08310</name>
</gene>
<dbReference type="InterPro" id="IPR004027">
    <property type="entry name" value="SEC_C_motif"/>
</dbReference>
<proteinExistence type="predicted"/>
<accession>A0A8J7FR82</accession>
<comment type="caution">
    <text evidence="1">The sequence shown here is derived from an EMBL/GenBank/DDBJ whole genome shotgun (WGS) entry which is preliminary data.</text>
</comment>
<dbReference type="PANTHER" id="PTHR33747:SF1">
    <property type="entry name" value="ADENYLATE CYCLASE-ASSOCIATED CAP C-TERMINAL DOMAIN-CONTAINING PROTEIN"/>
    <property type="match status" value="1"/>
</dbReference>
<reference evidence="1 2" key="1">
    <citation type="submission" date="2020-10" db="EMBL/GenBank/DDBJ databases">
        <title>The genome sequence of Chitinilyticum litopenaei 4Y14.</title>
        <authorList>
            <person name="Liu Y."/>
        </authorList>
    </citation>
    <scope>NUCLEOTIDE SEQUENCE [LARGE SCALE GENOMIC DNA]</scope>
    <source>
        <strain evidence="1 2">4Y14</strain>
    </source>
</reference>
<evidence type="ECO:0000313" key="2">
    <source>
        <dbReference type="Proteomes" id="UP000604481"/>
    </source>
</evidence>
<protein>
    <submittedName>
        <fullName evidence="1">UPF0149 family protein</fullName>
    </submittedName>
</protein>
<dbReference type="EMBL" id="JADFUA010000004">
    <property type="protein sequence ID" value="MBE9609351.1"/>
    <property type="molecule type" value="Genomic_DNA"/>
</dbReference>
<sequence length="232" mass="26394">MGKKLNEFELEELNDFLMSGKTPEETMDLEMIDGLFTAITIGPEAVSEDEWLNQIFAGAVPEFESEAEASQILDLLRRHADTVAQAFSIRARERVSEEPLYYPLILEDEGVDEKWQESLGAYWASGFRAGMLLREEAWQTALDEDEAFFDTIAKILMLELGHHPENEEDQLSIKGRETRLAELPWLIEDILYFWLEAKVGKVETVVHEEPKVGRNDPCPCGSGKKFKKCHGA</sequence>
<organism evidence="1 2">
    <name type="scientific">Chitinilyticum piscinae</name>
    <dbReference type="NCBI Taxonomy" id="2866724"/>
    <lineage>
        <taxon>Bacteria</taxon>
        <taxon>Pseudomonadati</taxon>
        <taxon>Pseudomonadota</taxon>
        <taxon>Betaproteobacteria</taxon>
        <taxon>Neisseriales</taxon>
        <taxon>Chitinibacteraceae</taxon>
        <taxon>Chitinilyticum</taxon>
    </lineage>
</organism>